<dbReference type="EMBL" id="LAZR01036467">
    <property type="protein sequence ID" value="KKL24757.1"/>
    <property type="molecule type" value="Genomic_DNA"/>
</dbReference>
<protein>
    <submittedName>
        <fullName evidence="1">Uncharacterized protein</fullName>
    </submittedName>
</protein>
<feature type="non-terminal residue" evidence="1">
    <location>
        <position position="1"/>
    </location>
</feature>
<proteinExistence type="predicted"/>
<accession>A0A0F9CED5</accession>
<gene>
    <name evidence="1" type="ORF">LCGC14_2412130</name>
</gene>
<reference evidence="1" key="1">
    <citation type="journal article" date="2015" name="Nature">
        <title>Complex archaea that bridge the gap between prokaryotes and eukaryotes.</title>
        <authorList>
            <person name="Spang A."/>
            <person name="Saw J.H."/>
            <person name="Jorgensen S.L."/>
            <person name="Zaremba-Niedzwiedzka K."/>
            <person name="Martijn J."/>
            <person name="Lind A.E."/>
            <person name="van Eijk R."/>
            <person name="Schleper C."/>
            <person name="Guy L."/>
            <person name="Ettema T.J."/>
        </authorList>
    </citation>
    <scope>NUCLEOTIDE SEQUENCE</scope>
</reference>
<sequence length="530" mass="55646">NDAKEILGGLREQLKIILPLITETFIDWAKGIWESVTGWFTELWNDLIGNSIITDMISDIIGAFTGIGAKISEKIQEGIELISGVFTGAKQGIIDAAGGISTGVTESMGAISEAASNFTLSNMIDGAQEAKEVLAELAGEGLTSVEGFVSDAASAFVGVDLSAEVGTMFEPFHTALDAIKDIDVGQTISGISTSIGESVAGIQTSLLSMFEGVDLSLAASNLAIGAGGPIAGLLALSEETSQGIKETLSKMFEGIDLSQSIEELKTTITTGIGGFVSSAMDGISTFATDFVNEILSIPTKIKERISEFTDVGGLLKSAFGFDKEDITGDIAGELKAGESDIVAPVESTTEKIKGAWSDAYDWVVGGSVVPDMVTGVIDQFVTMSTTTLPTVTGLTLAIQKAFSDMSLAVIQSMSNMSLMIYTNTFGTNLLIAESYLLMTQQVNTHMAGMQTNTSVVLNSIRPMWLSSFAAIMNTTRAFGAVGKQVLTAIDSAVKKLTESVKKLKTGIGDVKSILDELAGTDIKELNDAFK</sequence>
<feature type="non-terminal residue" evidence="1">
    <location>
        <position position="530"/>
    </location>
</feature>
<organism evidence="1">
    <name type="scientific">marine sediment metagenome</name>
    <dbReference type="NCBI Taxonomy" id="412755"/>
    <lineage>
        <taxon>unclassified sequences</taxon>
        <taxon>metagenomes</taxon>
        <taxon>ecological metagenomes</taxon>
    </lineage>
</organism>
<evidence type="ECO:0000313" key="1">
    <source>
        <dbReference type="EMBL" id="KKL24757.1"/>
    </source>
</evidence>
<dbReference type="AlphaFoldDB" id="A0A0F9CED5"/>
<comment type="caution">
    <text evidence="1">The sequence shown here is derived from an EMBL/GenBank/DDBJ whole genome shotgun (WGS) entry which is preliminary data.</text>
</comment>
<name>A0A0F9CED5_9ZZZZ</name>